<evidence type="ECO:0000259" key="7">
    <source>
        <dbReference type="Pfam" id="PF00673"/>
    </source>
</evidence>
<dbReference type="NCBIfam" id="NF000585">
    <property type="entry name" value="PRK00010.1"/>
    <property type="match status" value="1"/>
</dbReference>
<gene>
    <name evidence="4" type="primary">rplE</name>
    <name evidence="8" type="ORF">M8044_000192</name>
</gene>
<evidence type="ECO:0000256" key="5">
    <source>
        <dbReference type="RuleBase" id="RU003930"/>
    </source>
</evidence>
<dbReference type="HAMAP" id="MF_01333_B">
    <property type="entry name" value="Ribosomal_uL5_B"/>
    <property type="match status" value="1"/>
</dbReference>
<dbReference type="Pfam" id="PF00673">
    <property type="entry name" value="Ribosomal_L5_C"/>
    <property type="match status" value="1"/>
</dbReference>
<dbReference type="PIRSF" id="PIRSF002161">
    <property type="entry name" value="Ribosomal_L5"/>
    <property type="match status" value="1"/>
</dbReference>
<dbReference type="InterPro" id="IPR020930">
    <property type="entry name" value="Ribosomal_uL5_bac-type"/>
</dbReference>
<evidence type="ECO:0000259" key="6">
    <source>
        <dbReference type="Pfam" id="PF00281"/>
    </source>
</evidence>
<feature type="domain" description="Large ribosomal subunit protein uL5 N-terminal" evidence="6">
    <location>
        <begin position="25"/>
        <end position="82"/>
    </location>
</feature>
<sequence length="184" mass="20870">MKKQSIENTTKNSFFALKEIFNFKSVMQIPKIDKIVINMGVGAEAVADVKIIDDFYEQLTLISGQLPVVVKAKKSISNFKLREGMPIGLKVTLRGYKKEFFLNKLIKIVLPRVRDFRGLSPKSFDGRGNYALGIKEQIVFPEIDLDIVKKVCGMDICIVTTAKNDEDAKKLLEFYGMPFKKKNV</sequence>
<dbReference type="InterPro" id="IPR031310">
    <property type="entry name" value="Ribosomal_uL5_N"/>
</dbReference>
<dbReference type="Pfam" id="PF00281">
    <property type="entry name" value="Ribosomal_L5"/>
    <property type="match status" value="1"/>
</dbReference>
<evidence type="ECO:0000313" key="8">
    <source>
        <dbReference type="EMBL" id="MDC9031973.1"/>
    </source>
</evidence>
<comment type="subunit">
    <text evidence="4">Part of the 50S ribosomal subunit; part of the 5S rRNA/L5/L18/L25 subcomplex. Contacts the 5S rRNA and the P site tRNA. Forms a bridge to the 30S subunit in the 70S ribosome.</text>
</comment>
<dbReference type="PANTHER" id="PTHR11994">
    <property type="entry name" value="60S RIBOSOMAL PROTEIN L11-RELATED"/>
    <property type="match status" value="1"/>
</dbReference>
<feature type="domain" description="Large ribosomal subunit protein uL5 C-terminal" evidence="7">
    <location>
        <begin position="86"/>
        <end position="179"/>
    </location>
</feature>
<dbReference type="InterPro" id="IPR022803">
    <property type="entry name" value="Ribosomal_uL5_dom_sf"/>
</dbReference>
<comment type="similarity">
    <text evidence="1 4 5">Belongs to the universal ribosomal protein uL5 family.</text>
</comment>
<keyword evidence="9" id="KW-1185">Reference proteome</keyword>
<accession>A0ABT5L8U1</accession>
<comment type="function">
    <text evidence="4">This is 1 of the proteins that bind and probably mediate the attachment of the 5S RNA into the large ribosomal subunit, where it forms part of the central protuberance. In the 70S ribosome it contacts protein S13 of the 30S subunit (bridge B1b), connecting the 2 subunits; this bridge is implicated in subunit movement. Contacts the P site tRNA; the 5S rRNA and some of its associated proteins might help stabilize positioning of ribosome-bound tRNAs.</text>
</comment>
<proteinExistence type="inferred from homology"/>
<evidence type="ECO:0000256" key="3">
    <source>
        <dbReference type="ARBA" id="ARBA00023274"/>
    </source>
</evidence>
<keyword evidence="4" id="KW-0699">rRNA-binding</keyword>
<evidence type="ECO:0000256" key="4">
    <source>
        <dbReference type="HAMAP-Rule" id="MF_01333"/>
    </source>
</evidence>
<dbReference type="InterPro" id="IPR002132">
    <property type="entry name" value="Ribosomal_uL5"/>
</dbReference>
<keyword evidence="4" id="KW-0820">tRNA-binding</keyword>
<dbReference type="EMBL" id="JANHJP010000003">
    <property type="protein sequence ID" value="MDC9031973.1"/>
    <property type="molecule type" value="Genomic_DNA"/>
</dbReference>
<name>A0ABT5L8U1_9MOLU</name>
<evidence type="ECO:0000256" key="2">
    <source>
        <dbReference type="ARBA" id="ARBA00022980"/>
    </source>
</evidence>
<organism evidence="8 9">
    <name type="scientific">Columbia Basin potato purple top phytoplasma</name>
    <dbReference type="NCBI Taxonomy" id="307134"/>
    <lineage>
        <taxon>Bacteria</taxon>
        <taxon>Bacillati</taxon>
        <taxon>Mycoplasmatota</taxon>
        <taxon>Mollicutes</taxon>
        <taxon>Acholeplasmatales</taxon>
        <taxon>Acholeplasmataceae</taxon>
        <taxon>Candidatus Phytoplasma</taxon>
        <taxon>16SrVI (Clover proliferation group)</taxon>
    </lineage>
</organism>
<dbReference type="GO" id="GO:0005840">
    <property type="term" value="C:ribosome"/>
    <property type="evidence" value="ECO:0007669"/>
    <property type="project" value="UniProtKB-KW"/>
</dbReference>
<keyword evidence="3 4" id="KW-0687">Ribonucleoprotein</keyword>
<dbReference type="Proteomes" id="UP001221763">
    <property type="component" value="Unassembled WGS sequence"/>
</dbReference>
<evidence type="ECO:0000313" key="9">
    <source>
        <dbReference type="Proteomes" id="UP001221763"/>
    </source>
</evidence>
<dbReference type="RefSeq" id="WP_273585191.1">
    <property type="nucleotide sequence ID" value="NZ_JANHJP010000003.1"/>
</dbReference>
<dbReference type="InterPro" id="IPR031309">
    <property type="entry name" value="Ribosomal_uL5_C"/>
</dbReference>
<dbReference type="Gene3D" id="3.30.1440.10">
    <property type="match status" value="1"/>
</dbReference>
<evidence type="ECO:0000256" key="1">
    <source>
        <dbReference type="ARBA" id="ARBA00008553"/>
    </source>
</evidence>
<keyword evidence="4" id="KW-0694">RNA-binding</keyword>
<dbReference type="SUPFAM" id="SSF55282">
    <property type="entry name" value="RL5-like"/>
    <property type="match status" value="1"/>
</dbReference>
<comment type="caution">
    <text evidence="8">The sequence shown here is derived from an EMBL/GenBank/DDBJ whole genome shotgun (WGS) entry which is preliminary data.</text>
</comment>
<reference evidence="8 9" key="1">
    <citation type="journal article" date="2023" name="Plant">
        <title>Draft Genome Sequence Resource of CBPPT1, a 'Candidatus Phytoplasma trifolii'-Related Strain Associated with Potato Purple Top Disease in the Columbia Basin, U.S.A.</title>
        <authorList>
            <person name="Wei W."/>
            <person name="Shao J."/>
            <person name="Bottner-Parker K.D."/>
            <person name="Zhao Y."/>
        </authorList>
    </citation>
    <scope>NUCLEOTIDE SEQUENCE [LARGE SCALE GENOMIC DNA]</scope>
    <source>
        <strain evidence="8 9">CBPPT1</strain>
    </source>
</reference>
<protein>
    <recommendedName>
        <fullName evidence="4">Large ribosomal subunit protein uL5</fullName>
    </recommendedName>
</protein>
<keyword evidence="2 4" id="KW-0689">Ribosomal protein</keyword>